<evidence type="ECO:0000259" key="2">
    <source>
        <dbReference type="Pfam" id="PF04471"/>
    </source>
</evidence>
<dbReference type="SUPFAM" id="SSF52980">
    <property type="entry name" value="Restriction endonuclease-like"/>
    <property type="match status" value="1"/>
</dbReference>
<reference evidence="3 6" key="1">
    <citation type="submission" date="2023-03" db="EMBL/GenBank/DDBJ databases">
        <authorList>
            <person name="Shen W."/>
            <person name="Cai J."/>
        </authorList>
    </citation>
    <scope>NUCLEOTIDE SEQUENCE</scope>
    <source>
        <strain evidence="3">P33-2</strain>
        <strain evidence="4 6">Y2</strain>
    </source>
</reference>
<organism evidence="3 5">
    <name type="scientific">Enterococcus avium</name>
    <name type="common">Streptococcus avium</name>
    <dbReference type="NCBI Taxonomy" id="33945"/>
    <lineage>
        <taxon>Bacteria</taxon>
        <taxon>Bacillati</taxon>
        <taxon>Bacillota</taxon>
        <taxon>Bacilli</taxon>
        <taxon>Lactobacillales</taxon>
        <taxon>Enterococcaceae</taxon>
        <taxon>Enterococcus</taxon>
    </lineage>
</organism>
<keyword evidence="3" id="KW-0540">Nuclease</keyword>
<dbReference type="InterPro" id="IPR011335">
    <property type="entry name" value="Restrct_endonuc-II-like"/>
</dbReference>
<evidence type="ECO:0000313" key="3">
    <source>
        <dbReference type="EMBL" id="MDT2404408.1"/>
    </source>
</evidence>
<dbReference type="InterPro" id="IPR011856">
    <property type="entry name" value="tRNA_endonuc-like_dom_sf"/>
</dbReference>
<keyword evidence="1" id="KW-0378">Hydrolase</keyword>
<feature type="domain" description="Restriction endonuclease type IV Mrr" evidence="2">
    <location>
        <begin position="347"/>
        <end position="455"/>
    </location>
</feature>
<dbReference type="EMBL" id="JARPWH010000102">
    <property type="protein sequence ID" value="MDT2404408.1"/>
    <property type="molecule type" value="Genomic_DNA"/>
</dbReference>
<dbReference type="Proteomes" id="UP001260773">
    <property type="component" value="Unassembled WGS sequence"/>
</dbReference>
<dbReference type="Proteomes" id="UP001264335">
    <property type="component" value="Unassembled WGS sequence"/>
</dbReference>
<dbReference type="InterPro" id="IPR007560">
    <property type="entry name" value="Restrct_endonuc_IV_Mrr"/>
</dbReference>
<proteinExistence type="predicted"/>
<dbReference type="GO" id="GO:0015666">
    <property type="term" value="F:restriction endodeoxyribonuclease activity"/>
    <property type="evidence" value="ECO:0007669"/>
    <property type="project" value="TreeGrafter"/>
</dbReference>
<evidence type="ECO:0000313" key="4">
    <source>
        <dbReference type="EMBL" id="MDT2516863.1"/>
    </source>
</evidence>
<dbReference type="Gene3D" id="3.40.1350.10">
    <property type="match status" value="1"/>
</dbReference>
<keyword evidence="3" id="KW-0255">Endonuclease</keyword>
<dbReference type="PANTHER" id="PTHR30015:SF6">
    <property type="entry name" value="SLL1429 PROTEIN"/>
    <property type="match status" value="1"/>
</dbReference>
<evidence type="ECO:0000313" key="6">
    <source>
        <dbReference type="Proteomes" id="UP001264335"/>
    </source>
</evidence>
<dbReference type="Pfam" id="PF04471">
    <property type="entry name" value="Mrr_cat"/>
    <property type="match status" value="1"/>
</dbReference>
<dbReference type="EMBL" id="JARPWY010000112">
    <property type="protein sequence ID" value="MDT2516863.1"/>
    <property type="molecule type" value="Genomic_DNA"/>
</dbReference>
<dbReference type="GO" id="GO:0009307">
    <property type="term" value="P:DNA restriction-modification system"/>
    <property type="evidence" value="ECO:0007669"/>
    <property type="project" value="InterPro"/>
</dbReference>
<dbReference type="GO" id="GO:0003677">
    <property type="term" value="F:DNA binding"/>
    <property type="evidence" value="ECO:0007669"/>
    <property type="project" value="InterPro"/>
</dbReference>
<evidence type="ECO:0000313" key="5">
    <source>
        <dbReference type="Proteomes" id="UP001260773"/>
    </source>
</evidence>
<dbReference type="InterPro" id="IPR052906">
    <property type="entry name" value="Type_IV_Methyl-Rstrct_Enzyme"/>
</dbReference>
<dbReference type="AlphaFoldDB" id="A0AAW8SRP4"/>
<dbReference type="PANTHER" id="PTHR30015">
    <property type="entry name" value="MRR RESTRICTION SYSTEM PROTEIN"/>
    <property type="match status" value="1"/>
</dbReference>
<gene>
    <name evidence="3" type="ORF">P7D43_18745</name>
    <name evidence="4" type="ORF">P7D79_21820</name>
</gene>
<accession>A0AAW8SRP4</accession>
<comment type="caution">
    <text evidence="3">The sequence shown here is derived from an EMBL/GenBank/DDBJ whole genome shotgun (WGS) entry which is preliminary data.</text>
</comment>
<evidence type="ECO:0000256" key="1">
    <source>
        <dbReference type="ARBA" id="ARBA00022801"/>
    </source>
</evidence>
<protein>
    <submittedName>
        <fullName evidence="3">Restriction endonuclease</fullName>
    </submittedName>
</protein>
<dbReference type="RefSeq" id="WP_311820704.1">
    <property type="nucleotide sequence ID" value="NZ_JARPWH010000102.1"/>
</dbReference>
<sequence>MTNYGNSSYENELNTKEIIDVGKVTYYFGDRWVYGNLSITGRAVDFSSPHSHSNLELYLGGYIQFGLDMSENDLQIYNYGDTKLRSLNEEQIAILSTHVKDINHEAKQLVNNYNKKYLSMVKESKNQDILFPFFDGFIDHFLPDKNQTIEVFSEIESFIVLMTEELEWFLQVDSIERAKCISKLTDSMREFVDNGGDFEEFNSVERTVGKAFSQLEELVRSKTELEYTFSIYFTYKLLWDRILFNRARRWEHEYHNYFLETNEDLNSYIVQFKTIHEIDHRNPKSIGSFVCYLIWRGILSNEEPFFDNISKVEKMILKDKNISNMEFFEEFLLQPIEKTAITVEEIDIMTGYEFEDFVGKLFSEMGFSTTVTKSSGDQGIDIIAKKNNVSFGIQAKKYTGSVGNSSVQETVAGLNHYGLKKGIVLTTSHFTKSAIQLAESNDILLWDRDKLIELIETYLN</sequence>
<name>A0AAW8SRP4_ENTAV</name>